<keyword evidence="4" id="KW-0804">Transcription</keyword>
<accession>A0ABV5IVF2</accession>
<dbReference type="InterPro" id="IPR036390">
    <property type="entry name" value="WH_DNA-bd_sf"/>
</dbReference>
<dbReference type="Pfam" id="PF00126">
    <property type="entry name" value="HTH_1"/>
    <property type="match status" value="1"/>
</dbReference>
<protein>
    <submittedName>
        <fullName evidence="6">LysR family transcriptional regulator</fullName>
    </submittedName>
</protein>
<dbReference type="CDD" id="cd08414">
    <property type="entry name" value="PBP2_LTTR_aromatics_like"/>
    <property type="match status" value="1"/>
</dbReference>
<dbReference type="RefSeq" id="WP_189648681.1">
    <property type="nucleotide sequence ID" value="NZ_BMRC01000007.1"/>
</dbReference>
<name>A0ABV5IVF2_9ACTN</name>
<keyword evidence="3" id="KW-0238">DNA-binding</keyword>
<dbReference type="Gene3D" id="1.10.10.10">
    <property type="entry name" value="Winged helix-like DNA-binding domain superfamily/Winged helix DNA-binding domain"/>
    <property type="match status" value="1"/>
</dbReference>
<evidence type="ECO:0000259" key="5">
    <source>
        <dbReference type="PROSITE" id="PS50931"/>
    </source>
</evidence>
<comment type="caution">
    <text evidence="6">The sequence shown here is derived from an EMBL/GenBank/DDBJ whole genome shotgun (WGS) entry which is preliminary data.</text>
</comment>
<proteinExistence type="inferred from homology"/>
<evidence type="ECO:0000256" key="4">
    <source>
        <dbReference type="ARBA" id="ARBA00023163"/>
    </source>
</evidence>
<feature type="domain" description="HTH lysR-type" evidence="5">
    <location>
        <begin position="1"/>
        <end position="58"/>
    </location>
</feature>
<dbReference type="InterPro" id="IPR005119">
    <property type="entry name" value="LysR_subst-bd"/>
</dbReference>
<gene>
    <name evidence="6" type="ORF">ACFFV7_42385</name>
</gene>
<evidence type="ECO:0000313" key="6">
    <source>
        <dbReference type="EMBL" id="MFB9207890.1"/>
    </source>
</evidence>
<keyword evidence="2" id="KW-0805">Transcription regulation</keyword>
<dbReference type="SUPFAM" id="SSF46785">
    <property type="entry name" value="Winged helix' DNA-binding domain"/>
    <property type="match status" value="1"/>
</dbReference>
<dbReference type="SUPFAM" id="SSF53850">
    <property type="entry name" value="Periplasmic binding protein-like II"/>
    <property type="match status" value="1"/>
</dbReference>
<evidence type="ECO:0000256" key="2">
    <source>
        <dbReference type="ARBA" id="ARBA00023015"/>
    </source>
</evidence>
<dbReference type="Proteomes" id="UP001589647">
    <property type="component" value="Unassembled WGS sequence"/>
</dbReference>
<evidence type="ECO:0000313" key="7">
    <source>
        <dbReference type="Proteomes" id="UP001589647"/>
    </source>
</evidence>
<dbReference type="Pfam" id="PF03466">
    <property type="entry name" value="LysR_substrate"/>
    <property type="match status" value="1"/>
</dbReference>
<dbReference type="PROSITE" id="PS50931">
    <property type="entry name" value="HTH_LYSR"/>
    <property type="match status" value="1"/>
</dbReference>
<keyword evidence="7" id="KW-1185">Reference proteome</keyword>
<reference evidence="6 7" key="1">
    <citation type="submission" date="2024-09" db="EMBL/GenBank/DDBJ databases">
        <authorList>
            <person name="Sun Q."/>
            <person name="Mori K."/>
        </authorList>
    </citation>
    <scope>NUCLEOTIDE SEQUENCE [LARGE SCALE GENOMIC DNA]</scope>
    <source>
        <strain evidence="6 7">CCM 3426</strain>
    </source>
</reference>
<dbReference type="InterPro" id="IPR000847">
    <property type="entry name" value="LysR_HTH_N"/>
</dbReference>
<dbReference type="PANTHER" id="PTHR30346:SF28">
    <property type="entry name" value="HTH-TYPE TRANSCRIPTIONAL REGULATOR CYNR"/>
    <property type="match status" value="1"/>
</dbReference>
<organism evidence="6 7">
    <name type="scientific">Nonomuraea spiralis</name>
    <dbReference type="NCBI Taxonomy" id="46182"/>
    <lineage>
        <taxon>Bacteria</taxon>
        <taxon>Bacillati</taxon>
        <taxon>Actinomycetota</taxon>
        <taxon>Actinomycetes</taxon>
        <taxon>Streptosporangiales</taxon>
        <taxon>Streptosporangiaceae</taxon>
        <taxon>Nonomuraea</taxon>
    </lineage>
</organism>
<dbReference type="EMBL" id="JBHMEI010000067">
    <property type="protein sequence ID" value="MFB9207890.1"/>
    <property type="molecule type" value="Genomic_DNA"/>
</dbReference>
<dbReference type="Gene3D" id="3.40.190.10">
    <property type="entry name" value="Periplasmic binding protein-like II"/>
    <property type="match status" value="2"/>
</dbReference>
<dbReference type="PANTHER" id="PTHR30346">
    <property type="entry name" value="TRANSCRIPTIONAL DUAL REGULATOR HCAR-RELATED"/>
    <property type="match status" value="1"/>
</dbReference>
<evidence type="ECO:0000256" key="1">
    <source>
        <dbReference type="ARBA" id="ARBA00009437"/>
    </source>
</evidence>
<evidence type="ECO:0000256" key="3">
    <source>
        <dbReference type="ARBA" id="ARBA00023125"/>
    </source>
</evidence>
<dbReference type="PRINTS" id="PR00039">
    <property type="entry name" value="HTHLYSR"/>
</dbReference>
<sequence length="283" mass="30387">MELRQLAYFVAVADEGGFGRAAERLHIVQPAVSQQVSRLERELGARLFDRSTRHVRLTEAGERLLPEAREVLAAADRARRAVTGHLAEATLRLGVSSAPGTRLYPMLDRLDPGLRVRLSKQGLAERLAAVRSGDLDAALVRLVDAAPGLEFFPAWTEPLVVALPADHPLATAGPLNLGDLGDLPVRLALRERNPPFHDLVTGALARAGVDPPRGPAFTGLHDTLIDLAAGPPSWTLFYPVFDELPPVRGVAYAVLAEPEVATYLAVPAGPPTPRIRQLLAALP</sequence>
<comment type="similarity">
    <text evidence="1">Belongs to the LysR transcriptional regulatory family.</text>
</comment>
<dbReference type="InterPro" id="IPR036388">
    <property type="entry name" value="WH-like_DNA-bd_sf"/>
</dbReference>